<feature type="domain" description="DUF2470" evidence="1">
    <location>
        <begin position="157"/>
        <end position="227"/>
    </location>
</feature>
<proteinExistence type="predicted"/>
<dbReference type="Gene3D" id="3.20.180.10">
    <property type="entry name" value="PNP-oxidase-like"/>
    <property type="match status" value="1"/>
</dbReference>
<accession>A0ABW8ARR1</accession>
<dbReference type="SUPFAM" id="SSF50475">
    <property type="entry name" value="FMN-binding split barrel"/>
    <property type="match status" value="1"/>
</dbReference>
<name>A0ABW8ARR1_9ACTN</name>
<gene>
    <name evidence="2" type="ORF">ACIB24_18560</name>
</gene>
<dbReference type="InterPro" id="IPR019595">
    <property type="entry name" value="DUF2470"/>
</dbReference>
<sequence>MDTRLHPAVRPSPAERARTVLAAAASLSVQWEGGRVDLLGCHHDDPVGDLLLTLEPSSALAAAAQQAAGSGEDLTVEVELTELCPVAARERVRARVSLFGRLSPVPAPGVATLQIRVHQVHLHEVGRDAAGEGTAVDVEDYRQAPVDPLQFGAADQLQHLMSHHPEAIGLLTRLCDASIMQGATRVLPIALDRFGLVLRVESARGHVDVRLTFSRCVESVAGATEEIRRLMLEAHRRRPCLRKL</sequence>
<evidence type="ECO:0000313" key="3">
    <source>
        <dbReference type="Proteomes" id="UP001612915"/>
    </source>
</evidence>
<dbReference type="PANTHER" id="PTHR13343">
    <property type="entry name" value="CREG1 PROTEIN"/>
    <property type="match status" value="1"/>
</dbReference>
<dbReference type="EMBL" id="JBITLV010000006">
    <property type="protein sequence ID" value="MFI7589069.1"/>
    <property type="molecule type" value="Genomic_DNA"/>
</dbReference>
<comment type="caution">
    <text evidence="2">The sequence shown here is derived from an EMBL/GenBank/DDBJ whole genome shotgun (WGS) entry which is preliminary data.</text>
</comment>
<evidence type="ECO:0000259" key="1">
    <source>
        <dbReference type="Pfam" id="PF10615"/>
    </source>
</evidence>
<dbReference type="PANTHER" id="PTHR13343:SF22">
    <property type="entry name" value="GLUTAMYL-TRNA REDUCTASE-BINDING PROTEIN, CHLOROPLASTIC"/>
    <property type="match status" value="1"/>
</dbReference>
<dbReference type="InterPro" id="IPR037119">
    <property type="entry name" value="Haem_oxidase_HugZ-like_sf"/>
</dbReference>
<protein>
    <submittedName>
        <fullName evidence="2">DUF2470 domain-containing protein</fullName>
    </submittedName>
</protein>
<reference evidence="2 3" key="1">
    <citation type="submission" date="2024-10" db="EMBL/GenBank/DDBJ databases">
        <title>The Natural Products Discovery Center: Release of the First 8490 Sequenced Strains for Exploring Actinobacteria Biosynthetic Diversity.</title>
        <authorList>
            <person name="Kalkreuter E."/>
            <person name="Kautsar S.A."/>
            <person name="Yang D."/>
            <person name="Bader C.D."/>
            <person name="Teijaro C.N."/>
            <person name="Fluegel L."/>
            <person name="Davis C.M."/>
            <person name="Simpson J.R."/>
            <person name="Lauterbach L."/>
            <person name="Steele A.D."/>
            <person name="Gui C."/>
            <person name="Meng S."/>
            <person name="Li G."/>
            <person name="Viehrig K."/>
            <person name="Ye F."/>
            <person name="Su P."/>
            <person name="Kiefer A.F."/>
            <person name="Nichols A."/>
            <person name="Cepeda A.J."/>
            <person name="Yan W."/>
            <person name="Fan B."/>
            <person name="Jiang Y."/>
            <person name="Adhikari A."/>
            <person name="Zheng C.-J."/>
            <person name="Schuster L."/>
            <person name="Cowan T.M."/>
            <person name="Smanski M.J."/>
            <person name="Chevrette M.G."/>
            <person name="De Carvalho L.P.S."/>
            <person name="Shen B."/>
        </authorList>
    </citation>
    <scope>NUCLEOTIDE SEQUENCE [LARGE SCALE GENOMIC DNA]</scope>
    <source>
        <strain evidence="2 3">NPDC049639</strain>
    </source>
</reference>
<dbReference type="Proteomes" id="UP001612915">
    <property type="component" value="Unassembled WGS sequence"/>
</dbReference>
<organism evidence="2 3">
    <name type="scientific">Spongisporangium articulatum</name>
    <dbReference type="NCBI Taxonomy" id="3362603"/>
    <lineage>
        <taxon>Bacteria</taxon>
        <taxon>Bacillati</taxon>
        <taxon>Actinomycetota</taxon>
        <taxon>Actinomycetes</taxon>
        <taxon>Kineosporiales</taxon>
        <taxon>Kineosporiaceae</taxon>
        <taxon>Spongisporangium</taxon>
    </lineage>
</organism>
<evidence type="ECO:0000313" key="2">
    <source>
        <dbReference type="EMBL" id="MFI7589069.1"/>
    </source>
</evidence>
<keyword evidence="3" id="KW-1185">Reference proteome</keyword>
<dbReference type="Pfam" id="PF10615">
    <property type="entry name" value="DUF2470"/>
    <property type="match status" value="1"/>
</dbReference>
<dbReference type="RefSeq" id="WP_398283399.1">
    <property type="nucleotide sequence ID" value="NZ_JBITLV010000006.1"/>
</dbReference>